<gene>
    <name evidence="4" type="ORF">HO133_011007</name>
</gene>
<keyword evidence="3" id="KW-0560">Oxidoreductase</keyword>
<comment type="similarity">
    <text evidence="1">Belongs to the short-chain dehydrogenases/reductases (SDR) family.</text>
</comment>
<dbReference type="InterPro" id="IPR036291">
    <property type="entry name" value="NAD(P)-bd_dom_sf"/>
</dbReference>
<comment type="caution">
    <text evidence="4">The sequence shown here is derived from an EMBL/GenBank/DDBJ whole genome shotgun (WGS) entry which is preliminary data.</text>
</comment>
<keyword evidence="2" id="KW-0521">NADP</keyword>
<dbReference type="PROSITE" id="PS00061">
    <property type="entry name" value="ADH_SHORT"/>
    <property type="match status" value="1"/>
</dbReference>
<dbReference type="GO" id="GO:0050664">
    <property type="term" value="F:oxidoreductase activity, acting on NAD(P)H, oxygen as acceptor"/>
    <property type="evidence" value="ECO:0007669"/>
    <property type="project" value="TreeGrafter"/>
</dbReference>
<organism evidence="4 5">
    <name type="scientific">Letharia lupina</name>
    <dbReference type="NCBI Taxonomy" id="560253"/>
    <lineage>
        <taxon>Eukaryota</taxon>
        <taxon>Fungi</taxon>
        <taxon>Dikarya</taxon>
        <taxon>Ascomycota</taxon>
        <taxon>Pezizomycotina</taxon>
        <taxon>Lecanoromycetes</taxon>
        <taxon>OSLEUM clade</taxon>
        <taxon>Lecanoromycetidae</taxon>
        <taxon>Lecanorales</taxon>
        <taxon>Lecanorineae</taxon>
        <taxon>Parmeliaceae</taxon>
        <taxon>Letharia</taxon>
    </lineage>
</organism>
<dbReference type="AlphaFoldDB" id="A0A8H6CIW5"/>
<dbReference type="PANTHER" id="PTHR43008:SF7">
    <property type="entry name" value="SHORT CHAIN DEHYDROGENASE_REDUCTASE (AFU_ORTHOLOGUE AFUA_2G00830)"/>
    <property type="match status" value="1"/>
</dbReference>
<evidence type="ECO:0000256" key="1">
    <source>
        <dbReference type="ARBA" id="ARBA00006484"/>
    </source>
</evidence>
<dbReference type="Gene3D" id="3.40.50.720">
    <property type="entry name" value="NAD(P)-binding Rossmann-like Domain"/>
    <property type="match status" value="1"/>
</dbReference>
<sequence>MPLHPVFKAGNSALITGAASGIGLAVAKFCNKHGMKVALVDRNAEALSEARLHFNNGIDTQIYAMDVSKIDEWRDLRVKVEMNFGQVSFVMLNAGIGLKSGWEDTEYFHKIMDTNLFGVINGISAFLPSLRTQSQPSSIVITGSKQGITNPPGNPAYNASKAAIKSLAEHLSYDLRATPTSVHLLVPGWTFTGLTGGGKTKEKPEGAWAPEQVADYLQQKMAEEVFYVICPDNDVTVEKDRKRMLWSVGDIINERPPLSRWREGYKDDAEEWMAKQKV</sequence>
<dbReference type="InterPro" id="IPR002347">
    <property type="entry name" value="SDR_fam"/>
</dbReference>
<keyword evidence="5" id="KW-1185">Reference proteome</keyword>
<dbReference type="GeneID" id="59339397"/>
<evidence type="ECO:0000256" key="2">
    <source>
        <dbReference type="ARBA" id="ARBA00022857"/>
    </source>
</evidence>
<dbReference type="PRINTS" id="PR00081">
    <property type="entry name" value="GDHRDH"/>
</dbReference>
<proteinExistence type="inferred from homology"/>
<protein>
    <submittedName>
        <fullName evidence="4">Uncharacterized protein</fullName>
    </submittedName>
</protein>
<dbReference type="Pfam" id="PF00106">
    <property type="entry name" value="adh_short"/>
    <property type="match status" value="1"/>
</dbReference>
<name>A0A8H6CIW5_9LECA</name>
<evidence type="ECO:0000256" key="3">
    <source>
        <dbReference type="ARBA" id="ARBA00023002"/>
    </source>
</evidence>
<reference evidence="4 5" key="1">
    <citation type="journal article" date="2020" name="Genomics">
        <title>Complete, high-quality genomes from long-read metagenomic sequencing of two wolf lichen thalli reveals enigmatic genome architecture.</title>
        <authorList>
            <person name="McKenzie S.K."/>
            <person name="Walston R.F."/>
            <person name="Allen J.L."/>
        </authorList>
    </citation>
    <scope>NUCLEOTIDE SEQUENCE [LARGE SCALE GENOMIC DNA]</scope>
    <source>
        <strain evidence="4">WasteWater1</strain>
    </source>
</reference>
<dbReference type="SUPFAM" id="SSF51735">
    <property type="entry name" value="NAD(P)-binding Rossmann-fold domains"/>
    <property type="match status" value="1"/>
</dbReference>
<dbReference type="Proteomes" id="UP000593566">
    <property type="component" value="Unassembled WGS sequence"/>
</dbReference>
<dbReference type="InterPro" id="IPR020904">
    <property type="entry name" value="Sc_DH/Rdtase_CS"/>
</dbReference>
<dbReference type="EMBL" id="JACCJB010000009">
    <property type="protein sequence ID" value="KAF6224430.1"/>
    <property type="molecule type" value="Genomic_DNA"/>
</dbReference>
<dbReference type="RefSeq" id="XP_037153490.1">
    <property type="nucleotide sequence ID" value="XM_037301856.1"/>
</dbReference>
<evidence type="ECO:0000313" key="4">
    <source>
        <dbReference type="EMBL" id="KAF6224430.1"/>
    </source>
</evidence>
<dbReference type="CDD" id="cd05233">
    <property type="entry name" value="SDR_c"/>
    <property type="match status" value="1"/>
</dbReference>
<accession>A0A8H6CIW5</accession>
<dbReference type="GO" id="GO:0016616">
    <property type="term" value="F:oxidoreductase activity, acting on the CH-OH group of donors, NAD or NADP as acceptor"/>
    <property type="evidence" value="ECO:0007669"/>
    <property type="project" value="UniProtKB-ARBA"/>
</dbReference>
<evidence type="ECO:0000313" key="5">
    <source>
        <dbReference type="Proteomes" id="UP000593566"/>
    </source>
</evidence>
<dbReference type="PANTHER" id="PTHR43008">
    <property type="entry name" value="BENZIL REDUCTASE"/>
    <property type="match status" value="1"/>
</dbReference>